<dbReference type="EMBL" id="VFEQ01000059">
    <property type="protein sequence ID" value="TWR44768.1"/>
    <property type="molecule type" value="Genomic_DNA"/>
</dbReference>
<dbReference type="Gene3D" id="1.20.1600.10">
    <property type="entry name" value="Outer membrane efflux proteins (OEP)"/>
    <property type="match status" value="1"/>
</dbReference>
<name>A0A9X9BJC0_PSEMA</name>
<comment type="caution">
    <text evidence="1">The sequence shown here is derived from an EMBL/GenBank/DDBJ whole genome shotgun (WGS) entry which is preliminary data.</text>
</comment>
<accession>A0A9X9BJC0</accession>
<gene>
    <name evidence="1" type="ORF">FIV41_33850</name>
</gene>
<proteinExistence type="predicted"/>
<evidence type="ECO:0000313" key="2">
    <source>
        <dbReference type="Proteomes" id="UP000316123"/>
    </source>
</evidence>
<reference evidence="1 2" key="1">
    <citation type="submission" date="2019-06" db="EMBL/GenBank/DDBJ databases">
        <title>Pseudomonas bimorpha sp. nov. isolated from bovine raw milk and skim milk concentrate.</title>
        <authorList>
            <person name="Hofmann K."/>
            <person name="Huptas C."/>
            <person name="Doll E."/>
            <person name="Scherer S."/>
            <person name="Wenning M."/>
        </authorList>
    </citation>
    <scope>NUCLEOTIDE SEQUENCE [LARGE SCALE GENOMIC DNA]</scope>
    <source>
        <strain evidence="1 2">DSM 13124</strain>
    </source>
</reference>
<dbReference type="AlphaFoldDB" id="A0A9X9BJC0"/>
<dbReference type="SUPFAM" id="SSF56954">
    <property type="entry name" value="Outer membrane efflux proteins (OEP)"/>
    <property type="match status" value="1"/>
</dbReference>
<evidence type="ECO:0000313" key="1">
    <source>
        <dbReference type="EMBL" id="TWR44768.1"/>
    </source>
</evidence>
<organism evidence="1 2">
    <name type="scientific">Pseudomonas marginalis</name>
    <name type="common">Pseudomonas panacis</name>
    <dbReference type="NCBI Taxonomy" id="298"/>
    <lineage>
        <taxon>Bacteria</taxon>
        <taxon>Pseudomonadati</taxon>
        <taxon>Pseudomonadota</taxon>
        <taxon>Gammaproteobacteria</taxon>
        <taxon>Pseudomonadales</taxon>
        <taxon>Pseudomonadaceae</taxon>
        <taxon>Pseudomonas</taxon>
    </lineage>
</organism>
<dbReference type="Proteomes" id="UP000316123">
    <property type="component" value="Unassembled WGS sequence"/>
</dbReference>
<protein>
    <submittedName>
        <fullName evidence="1">RND transporter</fullName>
    </submittedName>
</protein>
<feature type="non-terminal residue" evidence="1">
    <location>
        <position position="1"/>
    </location>
</feature>
<sequence>LNSYQAGAVSYLDVVTAQTAALQAQRTLQAVQTRQLQASVGLVTALGGGWQPGA</sequence>